<keyword evidence="1" id="KW-1277">Toxin-antitoxin system</keyword>
<reference evidence="2 3" key="1">
    <citation type="journal article" date="2016" name="Nat. Commun.">
        <title>Thousands of microbial genomes shed light on interconnected biogeochemical processes in an aquifer system.</title>
        <authorList>
            <person name="Anantharaman K."/>
            <person name="Brown C.T."/>
            <person name="Hug L.A."/>
            <person name="Sharon I."/>
            <person name="Castelle C.J."/>
            <person name="Probst A.J."/>
            <person name="Thomas B.C."/>
            <person name="Singh A."/>
            <person name="Wilkins M.J."/>
            <person name="Karaoz U."/>
            <person name="Brodie E.L."/>
            <person name="Williams K.H."/>
            <person name="Hubbard S.S."/>
            <person name="Banfield J.F."/>
        </authorList>
    </citation>
    <scope>NUCLEOTIDE SEQUENCE [LARGE SCALE GENOMIC DNA]</scope>
</reference>
<evidence type="ECO:0000256" key="1">
    <source>
        <dbReference type="ARBA" id="ARBA00022649"/>
    </source>
</evidence>
<dbReference type="SUPFAM" id="SSF143011">
    <property type="entry name" value="RelE-like"/>
    <property type="match status" value="1"/>
</dbReference>
<comment type="caution">
    <text evidence="2">The sequence shown here is derived from an EMBL/GenBank/DDBJ whole genome shotgun (WGS) entry which is preliminary data.</text>
</comment>
<evidence type="ECO:0000313" key="3">
    <source>
        <dbReference type="Proteomes" id="UP000178042"/>
    </source>
</evidence>
<gene>
    <name evidence="2" type="ORF">A3C86_00955</name>
</gene>
<proteinExistence type="predicted"/>
<organism evidence="2 3">
    <name type="scientific">Candidatus Kaiserbacteria bacterium RIFCSPHIGHO2_02_FULL_49_16</name>
    <dbReference type="NCBI Taxonomy" id="1798490"/>
    <lineage>
        <taxon>Bacteria</taxon>
        <taxon>Candidatus Kaiseribacteriota</taxon>
    </lineage>
</organism>
<sequence length="92" mass="10758">MADSVLYTLTLTYRYRDSLKKIKRNKPDLLLPLEAGVAKILRDPTIGKPLRNVLRNLRRTHVAGSFVLLYEITGTEIRLLDFDHHDKIYKKH</sequence>
<dbReference type="Proteomes" id="UP000178042">
    <property type="component" value="Unassembled WGS sequence"/>
</dbReference>
<evidence type="ECO:0008006" key="4">
    <source>
        <dbReference type="Google" id="ProtNLM"/>
    </source>
</evidence>
<dbReference type="Gene3D" id="3.30.2310.20">
    <property type="entry name" value="RelE-like"/>
    <property type="match status" value="1"/>
</dbReference>
<dbReference type="AlphaFoldDB" id="A0A1F6DFA4"/>
<dbReference type="InterPro" id="IPR035093">
    <property type="entry name" value="RelE/ParE_toxin_dom_sf"/>
</dbReference>
<dbReference type="EMBL" id="MFLD01000020">
    <property type="protein sequence ID" value="OGG60113.1"/>
    <property type="molecule type" value="Genomic_DNA"/>
</dbReference>
<dbReference type="InterPro" id="IPR007712">
    <property type="entry name" value="RelE/ParE_toxin"/>
</dbReference>
<accession>A0A1F6DFA4</accession>
<evidence type="ECO:0000313" key="2">
    <source>
        <dbReference type="EMBL" id="OGG60113.1"/>
    </source>
</evidence>
<protein>
    <recommendedName>
        <fullName evidence="4">Addiction module toxin RelE</fullName>
    </recommendedName>
</protein>
<name>A0A1F6DFA4_9BACT</name>
<dbReference type="Pfam" id="PF05016">
    <property type="entry name" value="ParE_toxin"/>
    <property type="match status" value="1"/>
</dbReference>